<dbReference type="PROSITE" id="PS50294">
    <property type="entry name" value="WD_REPEATS_REGION"/>
    <property type="match status" value="3"/>
</dbReference>
<dbReference type="Gene3D" id="2.130.10.10">
    <property type="entry name" value="YVTN repeat-like/Quinoprotein amine dehydrogenase"/>
    <property type="match status" value="1"/>
</dbReference>
<evidence type="ECO:0000313" key="5">
    <source>
        <dbReference type="Proteomes" id="UP001527925"/>
    </source>
</evidence>
<dbReference type="InterPro" id="IPR019775">
    <property type="entry name" value="WD40_repeat_CS"/>
</dbReference>
<keyword evidence="5" id="KW-1185">Reference proteome</keyword>
<sequence length="436" mass="47637">MKPFRSLEPSERRPASAASAAGDTFLVASRSPQLMVFDRDGARIADSPKGDPYLRDLRKTKGHVAALTCARWMPAAKAVCASASLDSTVRIWDVAASVKLRDVVPVKSSLPGGRTNVTAMTFSPDAKLLACAGSDGALRLWPASGPFALPSLALEGAHMQNSPVSSLAFSLNNVHLVSRSMDGTLKLWDVRSFRKPLAVADALPSFFEETNAFFSPNDRYILTGTSAKRADEHGAVVVLDRLSLERVHEIPVAGSVVRVLWSGKLNQIFAGTSSGAIDVFYDPVMSLGGIKAPLAKKPKKLAVDDYDMFIAREVPVGPIFTPGAHRRDEKPRSKRKVQLEQANKLKPETPDTLVGKGKGGRIGTNLTQYLMKDIIKDTRRQEDPREAILKYADAAAADPYWIAPAYKDNQPVPVLSESVYQDEFEQELAERKKRRQ</sequence>
<accession>A0ABR4MZV6</accession>
<protein>
    <submittedName>
        <fullName evidence="4">Uncharacterized protein</fullName>
    </submittedName>
</protein>
<dbReference type="PANTHER" id="PTHR16017:SF0">
    <property type="entry name" value="WD REPEAT-CONTAINING PROTEIN 70"/>
    <property type="match status" value="1"/>
</dbReference>
<feature type="repeat" description="WD" evidence="3">
    <location>
        <begin position="157"/>
        <end position="192"/>
    </location>
</feature>
<evidence type="ECO:0000256" key="2">
    <source>
        <dbReference type="ARBA" id="ARBA00022737"/>
    </source>
</evidence>
<dbReference type="InterPro" id="IPR036322">
    <property type="entry name" value="WD40_repeat_dom_sf"/>
</dbReference>
<gene>
    <name evidence="4" type="ORF">HK105_207756</name>
</gene>
<dbReference type="InterPro" id="IPR015943">
    <property type="entry name" value="WD40/YVTN_repeat-like_dom_sf"/>
</dbReference>
<dbReference type="PANTHER" id="PTHR16017">
    <property type="entry name" value="GASTRULATION DEFECTIVE PROTEIN 1-RELATED"/>
    <property type="match status" value="1"/>
</dbReference>
<reference evidence="4 5" key="1">
    <citation type="submission" date="2023-09" db="EMBL/GenBank/DDBJ databases">
        <title>Pangenome analysis of Batrachochytrium dendrobatidis and related Chytrids.</title>
        <authorList>
            <person name="Yacoub M.N."/>
            <person name="Stajich J.E."/>
            <person name="James T.Y."/>
        </authorList>
    </citation>
    <scope>NUCLEOTIDE SEQUENCE [LARGE SCALE GENOMIC DNA]</scope>
    <source>
        <strain evidence="4 5">JEL0888</strain>
    </source>
</reference>
<dbReference type="SUPFAM" id="SSF50978">
    <property type="entry name" value="WD40 repeat-like"/>
    <property type="match status" value="1"/>
</dbReference>
<keyword evidence="2" id="KW-0677">Repeat</keyword>
<evidence type="ECO:0000313" key="4">
    <source>
        <dbReference type="EMBL" id="KAL2912764.1"/>
    </source>
</evidence>
<dbReference type="PRINTS" id="PR00320">
    <property type="entry name" value="GPROTEINBRPT"/>
</dbReference>
<feature type="repeat" description="WD" evidence="3">
    <location>
        <begin position="60"/>
        <end position="102"/>
    </location>
</feature>
<dbReference type="InterPro" id="IPR051858">
    <property type="entry name" value="WD_repeat_GAD-1"/>
</dbReference>
<dbReference type="PROSITE" id="PS00678">
    <property type="entry name" value="WD_REPEATS_1"/>
    <property type="match status" value="1"/>
</dbReference>
<organism evidence="4 5">
    <name type="scientific">Polyrhizophydium stewartii</name>
    <dbReference type="NCBI Taxonomy" id="2732419"/>
    <lineage>
        <taxon>Eukaryota</taxon>
        <taxon>Fungi</taxon>
        <taxon>Fungi incertae sedis</taxon>
        <taxon>Chytridiomycota</taxon>
        <taxon>Chytridiomycota incertae sedis</taxon>
        <taxon>Chytridiomycetes</taxon>
        <taxon>Rhizophydiales</taxon>
        <taxon>Rhizophydiales incertae sedis</taxon>
        <taxon>Polyrhizophydium</taxon>
    </lineage>
</organism>
<keyword evidence="1 3" id="KW-0853">WD repeat</keyword>
<dbReference type="InterPro" id="IPR001680">
    <property type="entry name" value="WD40_rpt"/>
</dbReference>
<name>A0ABR4MZV6_9FUNG</name>
<dbReference type="Pfam" id="PF00400">
    <property type="entry name" value="WD40"/>
    <property type="match status" value="3"/>
</dbReference>
<proteinExistence type="predicted"/>
<dbReference type="SMART" id="SM00320">
    <property type="entry name" value="WD40"/>
    <property type="match status" value="4"/>
</dbReference>
<comment type="caution">
    <text evidence="4">The sequence shown here is derived from an EMBL/GenBank/DDBJ whole genome shotgun (WGS) entry which is preliminary data.</text>
</comment>
<dbReference type="PROSITE" id="PS50082">
    <property type="entry name" value="WD_REPEATS_2"/>
    <property type="match status" value="3"/>
</dbReference>
<dbReference type="InterPro" id="IPR020472">
    <property type="entry name" value="WD40_PAC1"/>
</dbReference>
<dbReference type="EMBL" id="JADGIZ020000058">
    <property type="protein sequence ID" value="KAL2912764.1"/>
    <property type="molecule type" value="Genomic_DNA"/>
</dbReference>
<feature type="repeat" description="WD" evidence="3">
    <location>
        <begin position="110"/>
        <end position="141"/>
    </location>
</feature>
<evidence type="ECO:0000256" key="3">
    <source>
        <dbReference type="PROSITE-ProRule" id="PRU00221"/>
    </source>
</evidence>
<dbReference type="Proteomes" id="UP001527925">
    <property type="component" value="Unassembled WGS sequence"/>
</dbReference>
<evidence type="ECO:0000256" key="1">
    <source>
        <dbReference type="ARBA" id="ARBA00022574"/>
    </source>
</evidence>